<dbReference type="Pfam" id="PF00589">
    <property type="entry name" value="Phage_integrase"/>
    <property type="match status" value="1"/>
</dbReference>
<dbReference type="PANTHER" id="PTHR30349">
    <property type="entry name" value="PHAGE INTEGRASE-RELATED"/>
    <property type="match status" value="1"/>
</dbReference>
<evidence type="ECO:0000256" key="3">
    <source>
        <dbReference type="ARBA" id="ARBA00023125"/>
    </source>
</evidence>
<evidence type="ECO:0000256" key="2">
    <source>
        <dbReference type="ARBA" id="ARBA00022908"/>
    </source>
</evidence>
<evidence type="ECO:0000256" key="4">
    <source>
        <dbReference type="ARBA" id="ARBA00023172"/>
    </source>
</evidence>
<evidence type="ECO:0000313" key="8">
    <source>
        <dbReference type="Proteomes" id="UP000437631"/>
    </source>
</evidence>
<reference evidence="7 8" key="1">
    <citation type="journal article" date="2019" name="Nat. Med.">
        <title>A library of human gut bacterial isolates paired with longitudinal multiomics data enables mechanistic microbiome research.</title>
        <authorList>
            <person name="Poyet M."/>
            <person name="Groussin M."/>
            <person name="Gibbons S.M."/>
            <person name="Avila-Pacheco J."/>
            <person name="Jiang X."/>
            <person name="Kearney S.M."/>
            <person name="Perrotta A.R."/>
            <person name="Berdy B."/>
            <person name="Zhao S."/>
            <person name="Lieberman T.D."/>
            <person name="Swanson P.K."/>
            <person name="Smith M."/>
            <person name="Roesemann S."/>
            <person name="Alexander J.E."/>
            <person name="Rich S.A."/>
            <person name="Livny J."/>
            <person name="Vlamakis H."/>
            <person name="Clish C."/>
            <person name="Bullock K."/>
            <person name="Deik A."/>
            <person name="Scott J."/>
            <person name="Pierce K.A."/>
            <person name="Xavier R.J."/>
            <person name="Alm E.J."/>
        </authorList>
    </citation>
    <scope>NUCLEOTIDE SEQUENCE [LARGE SCALE GENOMIC DNA]</scope>
    <source>
        <strain evidence="7 8">BIOML-A190</strain>
    </source>
</reference>
<sequence length="442" mass="50583">MRFHAQCSADPWKETTMARAFVDDRWLKNDEDGNPPSRAAKQSLANAKDPMKANVPGKWRSALYGQGSRWRCRWYTLRDGKRVQKSRNFAKLRDAEEYAAAIEDDIRRGKYRDPQQELRIFRDVASEWTDGKMDIKQGTLGRYRRELRVYINPKWGDRTLREIQRDELQQWVTQLTEGGYPAELQDDRESKPLSPRSIRNIVKVVMGGVMEFALEHGWIGENPIEKVTVPRITQSDDDMVFLTVEEVELLAGMAERAGRPVDGLIVRWQAYTGARIGETLALKCGDVDVDSRRARIRRTWTDDGKGRLVLGTPKNGKPRSIAIPRFLIPSIERQMEGMGDDDWLFRAARGGNLWTNTWRTRVWRKAVRLAGMEDEGVTIHSLRHSYASFAIAQGADVKTLQMQLGHSSPSITLNTYTALWPERLDDVADAIGELRAEQLKTV</sequence>
<proteinExistence type="inferred from homology"/>
<dbReference type="PROSITE" id="PS51898">
    <property type="entry name" value="TYR_RECOMBINASE"/>
    <property type="match status" value="1"/>
</dbReference>
<dbReference type="InterPro" id="IPR011010">
    <property type="entry name" value="DNA_brk_join_enz"/>
</dbReference>
<dbReference type="InterPro" id="IPR002104">
    <property type="entry name" value="Integrase_catalytic"/>
</dbReference>
<dbReference type="SUPFAM" id="SSF56349">
    <property type="entry name" value="DNA breaking-rejoining enzymes"/>
    <property type="match status" value="1"/>
</dbReference>
<name>A0A7J5MZF8_BIFAD</name>
<gene>
    <name evidence="7" type="ORF">GA752_03370</name>
</gene>
<dbReference type="EMBL" id="WDLT01000002">
    <property type="protein sequence ID" value="KAB5747631.1"/>
    <property type="molecule type" value="Genomic_DNA"/>
</dbReference>
<accession>A0A7J5MZF8</accession>
<dbReference type="AlphaFoldDB" id="A0A7J5MZF8"/>
<dbReference type="PANTHER" id="PTHR30349:SF64">
    <property type="entry name" value="PROPHAGE INTEGRASE INTD-RELATED"/>
    <property type="match status" value="1"/>
</dbReference>
<dbReference type="GO" id="GO:0003677">
    <property type="term" value="F:DNA binding"/>
    <property type="evidence" value="ECO:0007669"/>
    <property type="project" value="UniProtKB-KW"/>
</dbReference>
<keyword evidence="3" id="KW-0238">DNA-binding</keyword>
<dbReference type="Gene3D" id="1.10.443.10">
    <property type="entry name" value="Intergrase catalytic core"/>
    <property type="match status" value="1"/>
</dbReference>
<dbReference type="GO" id="GO:0015074">
    <property type="term" value="P:DNA integration"/>
    <property type="evidence" value="ECO:0007669"/>
    <property type="project" value="InterPro"/>
</dbReference>
<dbReference type="CDD" id="cd01189">
    <property type="entry name" value="INT_ICEBs1_C_like"/>
    <property type="match status" value="1"/>
</dbReference>
<feature type="region of interest" description="Disordered" evidence="5">
    <location>
        <begin position="27"/>
        <end position="52"/>
    </location>
</feature>
<comment type="caution">
    <text evidence="7">The sequence shown here is derived from an EMBL/GenBank/DDBJ whole genome shotgun (WGS) entry which is preliminary data.</text>
</comment>
<organism evidence="7 8">
    <name type="scientific">Bifidobacterium adolescentis</name>
    <dbReference type="NCBI Taxonomy" id="1680"/>
    <lineage>
        <taxon>Bacteria</taxon>
        <taxon>Bacillati</taxon>
        <taxon>Actinomycetota</taxon>
        <taxon>Actinomycetes</taxon>
        <taxon>Bifidobacteriales</taxon>
        <taxon>Bifidobacteriaceae</taxon>
        <taxon>Bifidobacterium</taxon>
    </lineage>
</organism>
<evidence type="ECO:0000256" key="1">
    <source>
        <dbReference type="ARBA" id="ARBA00008857"/>
    </source>
</evidence>
<dbReference type="Pfam" id="PF14659">
    <property type="entry name" value="Phage_int_SAM_3"/>
    <property type="match status" value="1"/>
</dbReference>
<evidence type="ECO:0000313" key="7">
    <source>
        <dbReference type="EMBL" id="KAB5747631.1"/>
    </source>
</evidence>
<dbReference type="InterPro" id="IPR050090">
    <property type="entry name" value="Tyrosine_recombinase_XerCD"/>
</dbReference>
<evidence type="ECO:0000259" key="6">
    <source>
        <dbReference type="PROSITE" id="PS51898"/>
    </source>
</evidence>
<dbReference type="GO" id="GO:0006310">
    <property type="term" value="P:DNA recombination"/>
    <property type="evidence" value="ECO:0007669"/>
    <property type="project" value="UniProtKB-KW"/>
</dbReference>
<feature type="domain" description="Tyr recombinase" evidence="6">
    <location>
        <begin position="237"/>
        <end position="429"/>
    </location>
</feature>
<dbReference type="InterPro" id="IPR010998">
    <property type="entry name" value="Integrase_recombinase_N"/>
</dbReference>
<comment type="similarity">
    <text evidence="1">Belongs to the 'phage' integrase family.</text>
</comment>
<keyword evidence="4" id="KW-0233">DNA recombination</keyword>
<keyword evidence="2" id="KW-0229">DNA integration</keyword>
<protein>
    <submittedName>
        <fullName evidence="7">Site-specific integrase</fullName>
    </submittedName>
</protein>
<dbReference type="InterPro" id="IPR004107">
    <property type="entry name" value="Integrase_SAM-like_N"/>
</dbReference>
<dbReference type="Gene3D" id="1.10.150.130">
    <property type="match status" value="1"/>
</dbReference>
<dbReference type="Proteomes" id="UP000437631">
    <property type="component" value="Unassembled WGS sequence"/>
</dbReference>
<dbReference type="InterPro" id="IPR013762">
    <property type="entry name" value="Integrase-like_cat_sf"/>
</dbReference>
<evidence type="ECO:0000256" key="5">
    <source>
        <dbReference type="SAM" id="MobiDB-lite"/>
    </source>
</evidence>